<evidence type="ECO:0000313" key="2">
    <source>
        <dbReference type="Proteomes" id="UP001497700"/>
    </source>
</evidence>
<accession>A0ACB9YR38</accession>
<comment type="caution">
    <text evidence="1">The sequence shown here is derived from an EMBL/GenBank/DDBJ whole genome shotgun (WGS) entry which is preliminary data.</text>
</comment>
<evidence type="ECO:0000313" key="1">
    <source>
        <dbReference type="EMBL" id="KAI4861633.1"/>
    </source>
</evidence>
<dbReference type="Proteomes" id="UP001497700">
    <property type="component" value="Unassembled WGS sequence"/>
</dbReference>
<organism evidence="1 2">
    <name type="scientific">Hypoxylon rubiginosum</name>
    <dbReference type="NCBI Taxonomy" id="110542"/>
    <lineage>
        <taxon>Eukaryota</taxon>
        <taxon>Fungi</taxon>
        <taxon>Dikarya</taxon>
        <taxon>Ascomycota</taxon>
        <taxon>Pezizomycotina</taxon>
        <taxon>Sordariomycetes</taxon>
        <taxon>Xylariomycetidae</taxon>
        <taxon>Xylariales</taxon>
        <taxon>Hypoxylaceae</taxon>
        <taxon>Hypoxylon</taxon>
    </lineage>
</organism>
<keyword evidence="2" id="KW-1185">Reference proteome</keyword>
<name>A0ACB9YR38_9PEZI</name>
<gene>
    <name evidence="1" type="ORF">F4820DRAFT_55075</name>
</gene>
<dbReference type="EMBL" id="MU393546">
    <property type="protein sequence ID" value="KAI4861633.1"/>
    <property type="molecule type" value="Genomic_DNA"/>
</dbReference>
<protein>
    <submittedName>
        <fullName evidence="1">Uncharacterized protein</fullName>
    </submittedName>
</protein>
<reference evidence="1 2" key="1">
    <citation type="journal article" date="2022" name="New Phytol.">
        <title>Ecological generalism drives hyperdiversity of secondary metabolite gene clusters in xylarialean endophytes.</title>
        <authorList>
            <person name="Franco M.E.E."/>
            <person name="Wisecaver J.H."/>
            <person name="Arnold A.E."/>
            <person name="Ju Y.M."/>
            <person name="Slot J.C."/>
            <person name="Ahrendt S."/>
            <person name="Moore L.P."/>
            <person name="Eastman K.E."/>
            <person name="Scott K."/>
            <person name="Konkel Z."/>
            <person name="Mondo S.J."/>
            <person name="Kuo A."/>
            <person name="Hayes R.D."/>
            <person name="Haridas S."/>
            <person name="Andreopoulos B."/>
            <person name="Riley R."/>
            <person name="LaButti K."/>
            <person name="Pangilinan J."/>
            <person name="Lipzen A."/>
            <person name="Amirebrahimi M."/>
            <person name="Yan J."/>
            <person name="Adam C."/>
            <person name="Keymanesh K."/>
            <person name="Ng V."/>
            <person name="Louie K."/>
            <person name="Northen T."/>
            <person name="Drula E."/>
            <person name="Henrissat B."/>
            <person name="Hsieh H.M."/>
            <person name="Youens-Clark K."/>
            <person name="Lutzoni F."/>
            <person name="Miadlikowska J."/>
            <person name="Eastwood D.C."/>
            <person name="Hamelin R.C."/>
            <person name="Grigoriev I.V."/>
            <person name="U'Ren J.M."/>
        </authorList>
    </citation>
    <scope>NUCLEOTIDE SEQUENCE [LARGE SCALE GENOMIC DNA]</scope>
    <source>
        <strain evidence="1 2">CBS 119005</strain>
    </source>
</reference>
<sequence length="255" mass="28820">MNILELGSLTRWSEIRKKNRLIDEGVHLNRQTVDLARDELGRRRDEFIGDIGDIVRKVSKRSMRSKRSHDSDHEDHVELQDIGPLSHAGAGLEHQHAALPRDVYLERECVMGQTVPEEAEELSSMDGGSDDDYGYSHMQGHSSHMTSKVQPYAGFERQDFQGARLNTGDYVINMDASHTEPDVMLTDPDALEHRGEHGAHMVNKIRPADMGFGSLLQEHSAHTNESKVRPANLEFEEVDLGSRSERRDSKTTKQD</sequence>
<proteinExistence type="predicted"/>